<keyword evidence="5 6" id="KW-0520">NAD</keyword>
<comment type="caution">
    <text evidence="12">The sequence shown here is derived from an EMBL/GenBank/DDBJ whole genome shotgun (WGS) entry which is preliminary data.</text>
</comment>
<accession>A0A4Y8M3R3</accession>
<dbReference type="SMART" id="SM01003">
    <property type="entry name" value="AlaDh_PNT_N"/>
    <property type="match status" value="1"/>
</dbReference>
<reference evidence="12 13" key="1">
    <citation type="submission" date="2019-03" db="EMBL/GenBank/DDBJ databases">
        <title>Cohnella endophytica sp. nov., a novel endophytic bacterium isolated from bark of Sonneratia apetala.</title>
        <authorList>
            <person name="Tuo L."/>
        </authorList>
    </citation>
    <scope>NUCLEOTIDE SEQUENCE [LARGE SCALE GENOMIC DNA]</scope>
    <source>
        <strain evidence="12 13">CCTCC AB 208254</strain>
    </source>
</reference>
<feature type="domain" description="Alanine dehydrogenase/pyridine nucleotide transhydrogenase NAD(H)-binding" evidence="10">
    <location>
        <begin position="149"/>
        <end position="298"/>
    </location>
</feature>
<dbReference type="PROSITE" id="PS00837">
    <property type="entry name" value="ALADH_PNT_2"/>
    <property type="match status" value="1"/>
</dbReference>
<dbReference type="InterPro" id="IPR007886">
    <property type="entry name" value="AlaDH/PNT_N"/>
</dbReference>
<feature type="active site" description="Proton donor/acceptor" evidence="7">
    <location>
        <position position="270"/>
    </location>
</feature>
<dbReference type="GO" id="GO:0000286">
    <property type="term" value="F:alanine dehydrogenase activity"/>
    <property type="evidence" value="ECO:0007669"/>
    <property type="project" value="UniProtKB-UniRule"/>
</dbReference>
<dbReference type="GO" id="GO:0005886">
    <property type="term" value="C:plasma membrane"/>
    <property type="evidence" value="ECO:0007669"/>
    <property type="project" value="TreeGrafter"/>
</dbReference>
<protein>
    <recommendedName>
        <fullName evidence="3 6">Alanine dehydrogenase</fullName>
        <ecNumber evidence="3 6">1.4.1.1</ecNumber>
    </recommendedName>
</protein>
<feature type="binding site" evidence="9">
    <location>
        <position position="134"/>
    </location>
    <ligand>
        <name>NAD(+)</name>
        <dbReference type="ChEBI" id="CHEBI:57540"/>
    </ligand>
</feature>
<dbReference type="CDD" id="cd05305">
    <property type="entry name" value="L-AlaDH"/>
    <property type="match status" value="1"/>
</dbReference>
<evidence type="ECO:0000256" key="8">
    <source>
        <dbReference type="PIRSR" id="PIRSR000183-2"/>
    </source>
</evidence>
<feature type="binding site" evidence="9">
    <location>
        <position position="220"/>
    </location>
    <ligand>
        <name>NAD(+)</name>
        <dbReference type="ChEBI" id="CHEBI:57540"/>
    </ligand>
</feature>
<dbReference type="SMART" id="SM01002">
    <property type="entry name" value="AlaDh_PNT_C"/>
    <property type="match status" value="1"/>
</dbReference>
<dbReference type="RefSeq" id="WP_135150847.1">
    <property type="nucleotide sequence ID" value="NZ_SOMN01000003.1"/>
</dbReference>
<evidence type="ECO:0000256" key="7">
    <source>
        <dbReference type="PIRSR" id="PIRSR000183-1"/>
    </source>
</evidence>
<evidence type="ECO:0000256" key="1">
    <source>
        <dbReference type="ARBA" id="ARBA00005206"/>
    </source>
</evidence>
<evidence type="ECO:0000256" key="3">
    <source>
        <dbReference type="ARBA" id="ARBA00012897"/>
    </source>
</evidence>
<dbReference type="PANTHER" id="PTHR42795:SF1">
    <property type="entry name" value="ALANINE DEHYDROGENASE"/>
    <property type="match status" value="1"/>
</dbReference>
<feature type="domain" description="Alanine dehydrogenase/pyridine nucleotide transhydrogenase N-terminal" evidence="11">
    <location>
        <begin position="4"/>
        <end position="137"/>
    </location>
</feature>
<feature type="binding site" evidence="8">
    <location>
        <position position="15"/>
    </location>
    <ligand>
        <name>substrate</name>
    </ligand>
</feature>
<dbReference type="UniPathway" id="UPA00527">
    <property type="reaction ID" value="UER00585"/>
</dbReference>
<feature type="binding site" evidence="9">
    <location>
        <begin position="299"/>
        <end position="302"/>
    </location>
    <ligand>
        <name>NAD(+)</name>
        <dbReference type="ChEBI" id="CHEBI:57540"/>
    </ligand>
</feature>
<evidence type="ECO:0000256" key="9">
    <source>
        <dbReference type="PIRSR" id="PIRSR000183-3"/>
    </source>
</evidence>
<comment type="pathway">
    <text evidence="1">Amino-acid degradation; L-alanine degradation via dehydrogenase pathway; NH(3) and pyruvate from L-alanine: step 1/1.</text>
</comment>
<dbReference type="PANTHER" id="PTHR42795">
    <property type="entry name" value="ALANINE DEHYDROGENASE"/>
    <property type="match status" value="1"/>
</dbReference>
<dbReference type="GO" id="GO:0000166">
    <property type="term" value="F:nucleotide binding"/>
    <property type="evidence" value="ECO:0007669"/>
    <property type="project" value="UniProtKB-KW"/>
</dbReference>
<name>A0A4Y8M3R3_9BACL</name>
<dbReference type="InterPro" id="IPR008141">
    <property type="entry name" value="Ala_DH"/>
</dbReference>
<organism evidence="12 13">
    <name type="scientific">Cohnella luojiensis</name>
    <dbReference type="NCBI Taxonomy" id="652876"/>
    <lineage>
        <taxon>Bacteria</taxon>
        <taxon>Bacillati</taxon>
        <taxon>Bacillota</taxon>
        <taxon>Bacilli</taxon>
        <taxon>Bacillales</taxon>
        <taxon>Paenibacillaceae</taxon>
        <taxon>Cohnella</taxon>
    </lineage>
</organism>
<proteinExistence type="inferred from homology"/>
<comment type="catalytic activity">
    <reaction evidence="6">
        <text>L-alanine + NAD(+) + H2O = pyruvate + NH4(+) + NADH + H(+)</text>
        <dbReference type="Rhea" id="RHEA:18405"/>
        <dbReference type="ChEBI" id="CHEBI:15361"/>
        <dbReference type="ChEBI" id="CHEBI:15377"/>
        <dbReference type="ChEBI" id="CHEBI:15378"/>
        <dbReference type="ChEBI" id="CHEBI:28938"/>
        <dbReference type="ChEBI" id="CHEBI:57540"/>
        <dbReference type="ChEBI" id="CHEBI:57945"/>
        <dbReference type="ChEBI" id="CHEBI:57972"/>
        <dbReference type="EC" id="1.4.1.1"/>
    </reaction>
</comment>
<gene>
    <name evidence="12" type="primary">ald</name>
    <name evidence="12" type="ORF">E2980_03995</name>
</gene>
<dbReference type="Proteomes" id="UP000297900">
    <property type="component" value="Unassembled WGS sequence"/>
</dbReference>
<evidence type="ECO:0000259" key="10">
    <source>
        <dbReference type="SMART" id="SM01002"/>
    </source>
</evidence>
<dbReference type="SUPFAM" id="SSF52283">
    <property type="entry name" value="Formate/glycerate dehydrogenase catalytic domain-like"/>
    <property type="match status" value="1"/>
</dbReference>
<dbReference type="Pfam" id="PF01262">
    <property type="entry name" value="AlaDh_PNT_C"/>
    <property type="match status" value="1"/>
</dbReference>
<feature type="binding site" evidence="9">
    <location>
        <position position="280"/>
    </location>
    <ligand>
        <name>NAD(+)</name>
        <dbReference type="ChEBI" id="CHEBI:57540"/>
    </ligand>
</feature>
<evidence type="ECO:0000259" key="11">
    <source>
        <dbReference type="SMART" id="SM01003"/>
    </source>
</evidence>
<dbReference type="NCBIfam" id="TIGR00518">
    <property type="entry name" value="alaDH"/>
    <property type="match status" value="1"/>
</dbReference>
<dbReference type="Gene3D" id="3.40.50.720">
    <property type="entry name" value="NAD(P)-binding Rossmann-like Domain"/>
    <property type="match status" value="2"/>
</dbReference>
<keyword evidence="4 6" id="KW-0560">Oxidoreductase</keyword>
<keyword evidence="13" id="KW-1185">Reference proteome</keyword>
<dbReference type="AlphaFoldDB" id="A0A4Y8M3R3"/>
<feature type="binding site" evidence="9">
    <location>
        <begin position="239"/>
        <end position="240"/>
    </location>
    <ligand>
        <name>NAD(+)</name>
        <dbReference type="ChEBI" id="CHEBI:57540"/>
    </ligand>
</feature>
<evidence type="ECO:0000256" key="6">
    <source>
        <dbReference type="PIRNR" id="PIRNR000183"/>
    </source>
</evidence>
<dbReference type="InterPro" id="IPR007698">
    <property type="entry name" value="AlaDH/PNT_NAD(H)-bd"/>
</dbReference>
<dbReference type="EC" id="1.4.1.1" evidence="3 6"/>
<dbReference type="InterPro" id="IPR008143">
    <property type="entry name" value="Ala_DH/PNT_CS2"/>
</dbReference>
<feature type="binding site" evidence="9">
    <location>
        <begin position="267"/>
        <end position="270"/>
    </location>
    <ligand>
        <name>NAD(+)</name>
        <dbReference type="ChEBI" id="CHEBI:57540"/>
    </ligand>
</feature>
<dbReference type="PIRSF" id="PIRSF000183">
    <property type="entry name" value="Alanine_dh"/>
    <property type="match status" value="1"/>
</dbReference>
<keyword evidence="9" id="KW-0547">Nucleotide-binding</keyword>
<dbReference type="EMBL" id="SOMN01000003">
    <property type="protein sequence ID" value="TFE29933.1"/>
    <property type="molecule type" value="Genomic_DNA"/>
</dbReference>
<dbReference type="SUPFAM" id="SSF51735">
    <property type="entry name" value="NAD(P)-binding Rossmann-fold domains"/>
    <property type="match status" value="1"/>
</dbReference>
<feature type="active site" description="Proton donor/acceptor" evidence="7">
    <location>
        <position position="96"/>
    </location>
</feature>
<feature type="binding site" evidence="8">
    <location>
        <position position="75"/>
    </location>
    <ligand>
        <name>substrate</name>
    </ligand>
</feature>
<evidence type="ECO:0000313" key="13">
    <source>
        <dbReference type="Proteomes" id="UP000297900"/>
    </source>
</evidence>
<evidence type="ECO:0000256" key="4">
    <source>
        <dbReference type="ARBA" id="ARBA00023002"/>
    </source>
</evidence>
<dbReference type="FunFam" id="3.40.50.720:FF:000049">
    <property type="entry name" value="Alanine dehydrogenase"/>
    <property type="match status" value="1"/>
</dbReference>
<dbReference type="Pfam" id="PF05222">
    <property type="entry name" value="AlaDh_PNT_N"/>
    <property type="match status" value="1"/>
</dbReference>
<dbReference type="OrthoDB" id="9804592at2"/>
<evidence type="ECO:0000256" key="2">
    <source>
        <dbReference type="ARBA" id="ARBA00005689"/>
    </source>
</evidence>
<evidence type="ECO:0000256" key="5">
    <source>
        <dbReference type="ARBA" id="ARBA00023027"/>
    </source>
</evidence>
<sequence length="371" mass="39579">MIVGLPREIKKQEYRVALTPAGCEMIVRQGQQVVVQRGAGEGSGFADEEYAVAGAKLVNDASEVWASADMIVKVKEPLPEEFGFFREGQIIFTYLHLAAAPDLASALMDKRVTAIAYETIQAPNGSLPLLTPMSEVAGRMSVQEGAKYLEAFQGGRGVLLGGVPGVPPAEVIIIGGGIVGMNAAKMALGMGAEVVVLEKSGDRMRYLDDVFQGRLRTLMSNPYNIAHAVRRADLLIGAVLVPGARAPQLVTEDMVKTMKKGAVIVDVAVDQGGSIATIDRATTHENPIYEKHGVIHYAVANMPGAVPRTSTLALTNVTIDYILQLAAKGFRETVNFNSMLALGVNAYRGSITHPQVAGAIGLTYTPLEHLW</sequence>
<feature type="binding site" evidence="9">
    <location>
        <position position="203"/>
    </location>
    <ligand>
        <name>NAD(+)</name>
        <dbReference type="ChEBI" id="CHEBI:57540"/>
    </ligand>
</feature>
<evidence type="ECO:0000313" key="12">
    <source>
        <dbReference type="EMBL" id="TFE29933.1"/>
    </source>
</evidence>
<dbReference type="InterPro" id="IPR036291">
    <property type="entry name" value="NAD(P)-bd_dom_sf"/>
</dbReference>
<comment type="similarity">
    <text evidence="2 6">Belongs to the AlaDH/PNT family.</text>
</comment>
<dbReference type="GO" id="GO:0042853">
    <property type="term" value="P:L-alanine catabolic process"/>
    <property type="evidence" value="ECO:0007669"/>
    <property type="project" value="UniProtKB-UniPathway"/>
</dbReference>